<organism evidence="1 2">
    <name type="scientific">Eleginops maclovinus</name>
    <name type="common">Patagonian blennie</name>
    <name type="synonym">Eleginus maclovinus</name>
    <dbReference type="NCBI Taxonomy" id="56733"/>
    <lineage>
        <taxon>Eukaryota</taxon>
        <taxon>Metazoa</taxon>
        <taxon>Chordata</taxon>
        <taxon>Craniata</taxon>
        <taxon>Vertebrata</taxon>
        <taxon>Euteleostomi</taxon>
        <taxon>Actinopterygii</taxon>
        <taxon>Neopterygii</taxon>
        <taxon>Teleostei</taxon>
        <taxon>Neoteleostei</taxon>
        <taxon>Acanthomorphata</taxon>
        <taxon>Eupercaria</taxon>
        <taxon>Perciformes</taxon>
        <taxon>Notothenioidei</taxon>
        <taxon>Eleginopidae</taxon>
        <taxon>Eleginops</taxon>
    </lineage>
</organism>
<comment type="caution">
    <text evidence="1">The sequence shown here is derived from an EMBL/GenBank/DDBJ whole genome shotgun (WGS) entry which is preliminary data.</text>
</comment>
<protein>
    <submittedName>
        <fullName evidence="1">Uncharacterized protein</fullName>
    </submittedName>
</protein>
<reference evidence="1 2" key="2">
    <citation type="journal article" date="2023" name="Mol. Biol. Evol.">
        <title>Genomics of Secondarily Temperate Adaptation in the Only Non-Antarctic Icefish.</title>
        <authorList>
            <person name="Rivera-Colon A.G."/>
            <person name="Rayamajhi N."/>
            <person name="Minhas B.F."/>
            <person name="Madrigal G."/>
            <person name="Bilyk K.T."/>
            <person name="Yoon V."/>
            <person name="Hune M."/>
            <person name="Gregory S."/>
            <person name="Cheng C.H.C."/>
            <person name="Catchen J.M."/>
        </authorList>
    </citation>
    <scope>NUCLEOTIDE SEQUENCE [LARGE SCALE GENOMIC DNA]</scope>
    <source>
        <strain evidence="1">JMC-PN-2008</strain>
    </source>
</reference>
<sequence>MHGHASPHVLVCRSSCHMIADLCWLLPVPGLFFLREKRADISCCDPNPDTRTTEERHTGENNIQSVRYRVHLLAKLWGDDHRRGG</sequence>
<reference evidence="1 2" key="1">
    <citation type="journal article" date="2023" name="Genes (Basel)">
        <title>Chromosome-Level Genome Assembly and Circadian Gene Repertoire of the Patagonia Blennie Eleginops maclovinus-The Closest Ancestral Proxy of Antarctic Cryonotothenioids.</title>
        <authorList>
            <person name="Cheng C.C."/>
            <person name="Rivera-Colon A.G."/>
            <person name="Minhas B.F."/>
            <person name="Wilson L."/>
            <person name="Rayamajhi N."/>
            <person name="Vargas-Chacoff L."/>
            <person name="Catchen J.M."/>
        </authorList>
    </citation>
    <scope>NUCLEOTIDE SEQUENCE [LARGE SCALE GENOMIC DNA]</scope>
    <source>
        <strain evidence="1">JMC-PN-2008</strain>
    </source>
</reference>
<keyword evidence="2" id="KW-1185">Reference proteome</keyword>
<dbReference type="AlphaFoldDB" id="A0AAN8AH21"/>
<dbReference type="EMBL" id="JAUZQC010000018">
    <property type="protein sequence ID" value="KAK5854918.1"/>
    <property type="molecule type" value="Genomic_DNA"/>
</dbReference>
<evidence type="ECO:0000313" key="1">
    <source>
        <dbReference type="EMBL" id="KAK5854918.1"/>
    </source>
</evidence>
<accession>A0AAN8AH21</accession>
<name>A0AAN8AH21_ELEMC</name>
<proteinExistence type="predicted"/>
<evidence type="ECO:0000313" key="2">
    <source>
        <dbReference type="Proteomes" id="UP001346869"/>
    </source>
</evidence>
<dbReference type="Proteomes" id="UP001346869">
    <property type="component" value="Unassembled WGS sequence"/>
</dbReference>
<gene>
    <name evidence="1" type="ORF">PBY51_005068</name>
</gene>